<feature type="domain" description="EAL" evidence="2">
    <location>
        <begin position="399"/>
        <end position="653"/>
    </location>
</feature>
<dbReference type="CDD" id="cd01949">
    <property type="entry name" value="GGDEF"/>
    <property type="match status" value="1"/>
</dbReference>
<evidence type="ECO:0000313" key="6">
    <source>
        <dbReference type="Proteomes" id="UP000198654"/>
    </source>
</evidence>
<evidence type="ECO:0000259" key="3">
    <source>
        <dbReference type="PROSITE" id="PS50885"/>
    </source>
</evidence>
<dbReference type="Proteomes" id="UP000198654">
    <property type="component" value="Unassembled WGS sequence"/>
</dbReference>
<evidence type="ECO:0000256" key="1">
    <source>
        <dbReference type="SAM" id="Phobius"/>
    </source>
</evidence>
<dbReference type="CDD" id="cd01948">
    <property type="entry name" value="EAL"/>
    <property type="match status" value="1"/>
</dbReference>
<dbReference type="Pfam" id="PF00563">
    <property type="entry name" value="EAL"/>
    <property type="match status" value="1"/>
</dbReference>
<dbReference type="PANTHER" id="PTHR33121">
    <property type="entry name" value="CYCLIC DI-GMP PHOSPHODIESTERASE PDEF"/>
    <property type="match status" value="1"/>
</dbReference>
<gene>
    <name evidence="5" type="ORF">SAMN05661010_00720</name>
</gene>
<dbReference type="NCBIfam" id="TIGR00254">
    <property type="entry name" value="GGDEF"/>
    <property type="match status" value="1"/>
</dbReference>
<dbReference type="GO" id="GO:0007165">
    <property type="term" value="P:signal transduction"/>
    <property type="evidence" value="ECO:0007669"/>
    <property type="project" value="InterPro"/>
</dbReference>
<evidence type="ECO:0000259" key="2">
    <source>
        <dbReference type="PROSITE" id="PS50883"/>
    </source>
</evidence>
<dbReference type="Gene3D" id="6.10.340.10">
    <property type="match status" value="1"/>
</dbReference>
<sequence length="662" mass="73497">MRRWLSLDWLFVLRILPVSLLIAVALSGFQAWQLQANFTRELEYKESELLRIGAALLASPMWNMDETSIQALVDVLYADDDVTSVQILDSSGNVVYASQGSKSSLQPLWRSAPIVFNDDYRARETGEIRLAFSREQLGESIKAAVLNIFLAVGLMVLLITWLSLRFHYRHVITPLNAILSAMRHLRSGEGFRPISTRAAGEVGDALRAFNTLGVQLDEAQREIDYQTRHDRLTQLYNRTGLSEALDEWIATQPQRGLGLLQLDINHFRWINESYGQQAGNALLVDIAERLKQSALQSNASLLTRLGGDEFVITFADADASTLANQAAQLREALQAPFFIGQEELFVSFTMGGALYPRHAHTTESLVKALVLAVQNVKSIGRGQYRLYQHSASRLPASDMIILERDLHHALSEGHLRLAFQPIFGVDLGKVVGAEALLRMVHPQRGMISPATFIPVAEESGLIVPIGQWVVDQGLAWLKRMDAQGHNELTLSFNVSARQLHAGGFVEALRRSLKVHDVPAERIILEMTENLMLNPEPAILEQFAALRALGCRLAIDDFGTGYSSLSYLQKLPFDIIKIDRSFVQGGPKDERHALLASAIIEMGHALGLSVTVEGIETSDQASRFIAMSADHLQGFHYARPQDGENFAHLLTVQPTQQSSPPTF</sequence>
<reference evidence="5 6" key="1">
    <citation type="submission" date="2016-10" db="EMBL/GenBank/DDBJ databases">
        <authorList>
            <person name="de Groot N.N."/>
        </authorList>
    </citation>
    <scope>NUCLEOTIDE SEQUENCE [LARGE SCALE GENOMIC DNA]</scope>
    <source>
        <strain evidence="5 6">DSM 14789</strain>
    </source>
</reference>
<dbReference type="SMART" id="SM00267">
    <property type="entry name" value="GGDEF"/>
    <property type="match status" value="1"/>
</dbReference>
<dbReference type="Pfam" id="PF00990">
    <property type="entry name" value="GGDEF"/>
    <property type="match status" value="1"/>
</dbReference>
<dbReference type="STRING" id="119000.SAMN05661010_00720"/>
<feature type="transmembrane region" description="Helical" evidence="1">
    <location>
        <begin position="144"/>
        <end position="164"/>
    </location>
</feature>
<dbReference type="PROSITE" id="PS50887">
    <property type="entry name" value="GGDEF"/>
    <property type="match status" value="1"/>
</dbReference>
<dbReference type="OrthoDB" id="197861at2"/>
<keyword evidence="6" id="KW-1185">Reference proteome</keyword>
<dbReference type="Gene3D" id="3.20.20.450">
    <property type="entry name" value="EAL domain"/>
    <property type="match status" value="1"/>
</dbReference>
<keyword evidence="1" id="KW-1133">Transmembrane helix</keyword>
<dbReference type="InterPro" id="IPR029787">
    <property type="entry name" value="Nucleotide_cyclase"/>
</dbReference>
<dbReference type="GO" id="GO:0016020">
    <property type="term" value="C:membrane"/>
    <property type="evidence" value="ECO:0007669"/>
    <property type="project" value="InterPro"/>
</dbReference>
<dbReference type="InterPro" id="IPR050706">
    <property type="entry name" value="Cyclic-di-GMP_PDE-like"/>
</dbReference>
<dbReference type="InterPro" id="IPR000160">
    <property type="entry name" value="GGDEF_dom"/>
</dbReference>
<feature type="domain" description="HAMP" evidence="3">
    <location>
        <begin position="169"/>
        <end position="221"/>
    </location>
</feature>
<evidence type="ECO:0000313" key="5">
    <source>
        <dbReference type="EMBL" id="SDL00110.1"/>
    </source>
</evidence>
<dbReference type="PROSITE" id="PS50883">
    <property type="entry name" value="EAL"/>
    <property type="match status" value="1"/>
</dbReference>
<dbReference type="EMBL" id="FNGI01000001">
    <property type="protein sequence ID" value="SDL00110.1"/>
    <property type="molecule type" value="Genomic_DNA"/>
</dbReference>
<proteinExistence type="predicted"/>
<dbReference type="AlphaFoldDB" id="A0A1G9GHG4"/>
<dbReference type="InterPro" id="IPR003660">
    <property type="entry name" value="HAMP_dom"/>
</dbReference>
<evidence type="ECO:0000259" key="4">
    <source>
        <dbReference type="PROSITE" id="PS50887"/>
    </source>
</evidence>
<organism evidence="5 6">
    <name type="scientific">Modicisalibacter muralis</name>
    <dbReference type="NCBI Taxonomy" id="119000"/>
    <lineage>
        <taxon>Bacteria</taxon>
        <taxon>Pseudomonadati</taxon>
        <taxon>Pseudomonadota</taxon>
        <taxon>Gammaproteobacteria</taxon>
        <taxon>Oceanospirillales</taxon>
        <taxon>Halomonadaceae</taxon>
        <taxon>Modicisalibacter</taxon>
    </lineage>
</organism>
<dbReference type="InterPro" id="IPR001633">
    <property type="entry name" value="EAL_dom"/>
</dbReference>
<dbReference type="SMART" id="SM00052">
    <property type="entry name" value="EAL"/>
    <property type="match status" value="1"/>
</dbReference>
<dbReference type="Gene3D" id="3.30.70.270">
    <property type="match status" value="1"/>
</dbReference>
<dbReference type="InterPro" id="IPR043128">
    <property type="entry name" value="Rev_trsase/Diguanyl_cyclase"/>
</dbReference>
<dbReference type="PANTHER" id="PTHR33121:SF79">
    <property type="entry name" value="CYCLIC DI-GMP PHOSPHODIESTERASE PDED-RELATED"/>
    <property type="match status" value="1"/>
</dbReference>
<dbReference type="SUPFAM" id="SSF55073">
    <property type="entry name" value="Nucleotide cyclase"/>
    <property type="match status" value="1"/>
</dbReference>
<accession>A0A1G9GHG4</accession>
<feature type="domain" description="GGDEF" evidence="4">
    <location>
        <begin position="255"/>
        <end position="389"/>
    </location>
</feature>
<keyword evidence="1" id="KW-0812">Transmembrane</keyword>
<dbReference type="PROSITE" id="PS50885">
    <property type="entry name" value="HAMP"/>
    <property type="match status" value="1"/>
</dbReference>
<keyword evidence="1" id="KW-0472">Membrane</keyword>
<protein>
    <submittedName>
        <fullName evidence="5">Diguanylate cyclase (GGDEF) domain-containing protein</fullName>
    </submittedName>
</protein>
<dbReference type="SUPFAM" id="SSF141868">
    <property type="entry name" value="EAL domain-like"/>
    <property type="match status" value="1"/>
</dbReference>
<dbReference type="RefSeq" id="WP_089725536.1">
    <property type="nucleotide sequence ID" value="NZ_FNGI01000001.1"/>
</dbReference>
<dbReference type="GO" id="GO:0071111">
    <property type="term" value="F:cyclic-guanylate-specific phosphodiesterase activity"/>
    <property type="evidence" value="ECO:0007669"/>
    <property type="project" value="InterPro"/>
</dbReference>
<dbReference type="InterPro" id="IPR035919">
    <property type="entry name" value="EAL_sf"/>
</dbReference>
<name>A0A1G9GHG4_9GAMM</name>
<feature type="transmembrane region" description="Helical" evidence="1">
    <location>
        <begin position="12"/>
        <end position="32"/>
    </location>
</feature>